<feature type="domain" description="Recombinase" evidence="2">
    <location>
        <begin position="169"/>
        <end position="283"/>
    </location>
</feature>
<dbReference type="InterPro" id="IPR036162">
    <property type="entry name" value="Resolvase-like_N_sf"/>
</dbReference>
<evidence type="ECO:0000313" key="4">
    <source>
        <dbReference type="Proteomes" id="UP001215827"/>
    </source>
</evidence>
<sequence>MASREKQMRCAIYTRKSTDEGLDKEFNSLDAQREACAAYVMSQQHEGWTLIPDLYDDGGHSGGTLERPALKQLLADVENGKVDVVVVYKIDRLTRSLADFAKIVDVLDEAEASFVSVTQAFSTTSSMGRLTLNVLLSFAQFEREVGAERIRDKIAASKAKGMWMGGGLPLGYDAVERKLVPLPEEAETVRIIMQRYLKSSSIRSLVQELERDGFVSKRRVSKKGNVSGGLPFRRGALKWLLSNPIYVGKIRHKDKVYPGLHEAIIDRELFDAVQEKLKANTTSDGKAGSHRRVSLLAGMIRDDRGRPMSPTHTQNHGRRYTYYASNLNDDPGAPALRLPAGEIEQSVRSAVAQWLNDQPNLQKLAEGQPADRKQSIFEKAGELSVDIQSAPNGEARADLRKLKLKISVSDKRIKGTFSPSEALDLEDEEHAERTVAQFAVPIDRQTYGHEPRLRLVPTLQDKVERDQRMVELLGRAFQARDALLAMSESETKSMKTTRLRHLQRLARLSYLDPSIVRGILHGTQPKKISARSLWRMGDLPLRWADQRRALSFDPS</sequence>
<keyword evidence="4" id="KW-1185">Reference proteome</keyword>
<dbReference type="InterPro" id="IPR038109">
    <property type="entry name" value="DNA_bind_recomb_sf"/>
</dbReference>
<dbReference type="PANTHER" id="PTHR30461">
    <property type="entry name" value="DNA-INVERTASE FROM LAMBDOID PROPHAGE"/>
    <property type="match status" value="1"/>
</dbReference>
<evidence type="ECO:0000259" key="2">
    <source>
        <dbReference type="PROSITE" id="PS51737"/>
    </source>
</evidence>
<organism evidence="3 4">
    <name type="scientific">Altererythrobacter arenosus</name>
    <dbReference type="NCBI Taxonomy" id="3032592"/>
    <lineage>
        <taxon>Bacteria</taxon>
        <taxon>Pseudomonadati</taxon>
        <taxon>Pseudomonadota</taxon>
        <taxon>Alphaproteobacteria</taxon>
        <taxon>Sphingomonadales</taxon>
        <taxon>Erythrobacteraceae</taxon>
        <taxon>Altererythrobacter</taxon>
    </lineage>
</organism>
<dbReference type="PROSITE" id="PS51737">
    <property type="entry name" value="RECOMBINASE_DNA_BIND"/>
    <property type="match status" value="1"/>
</dbReference>
<accession>A0ABY8FTF2</accession>
<protein>
    <submittedName>
        <fullName evidence="3">Recombinase family protein</fullName>
    </submittedName>
</protein>
<dbReference type="Gene3D" id="3.40.50.1390">
    <property type="entry name" value="Resolvase, N-terminal catalytic domain"/>
    <property type="match status" value="1"/>
</dbReference>
<dbReference type="Gene3D" id="3.90.1750.20">
    <property type="entry name" value="Putative Large Serine Recombinase, Chain B, Domain 2"/>
    <property type="match status" value="1"/>
</dbReference>
<dbReference type="SMART" id="SM00857">
    <property type="entry name" value="Resolvase"/>
    <property type="match status" value="1"/>
</dbReference>
<dbReference type="SUPFAM" id="SSF53041">
    <property type="entry name" value="Resolvase-like"/>
    <property type="match status" value="1"/>
</dbReference>
<proteinExistence type="predicted"/>
<gene>
    <name evidence="3" type="ORF">P7228_04305</name>
</gene>
<evidence type="ECO:0000313" key="3">
    <source>
        <dbReference type="EMBL" id="WFL78294.1"/>
    </source>
</evidence>
<dbReference type="EMBL" id="CP121106">
    <property type="protein sequence ID" value="WFL78294.1"/>
    <property type="molecule type" value="Genomic_DNA"/>
</dbReference>
<reference evidence="3 4" key="1">
    <citation type="submission" date="2023-03" db="EMBL/GenBank/DDBJ databases">
        <title>Altererythrobacter sp. CAU 1644 isolated from sand.</title>
        <authorList>
            <person name="Kim W."/>
        </authorList>
    </citation>
    <scope>NUCLEOTIDE SEQUENCE [LARGE SCALE GENOMIC DNA]</scope>
    <source>
        <strain evidence="3 4">CAU 1644</strain>
    </source>
</reference>
<dbReference type="PROSITE" id="PS51736">
    <property type="entry name" value="RECOMBINASES_3"/>
    <property type="match status" value="1"/>
</dbReference>
<dbReference type="CDD" id="cd03768">
    <property type="entry name" value="SR_ResInv"/>
    <property type="match status" value="1"/>
</dbReference>
<name>A0ABY8FTF2_9SPHN</name>
<dbReference type="InterPro" id="IPR050639">
    <property type="entry name" value="SSR_resolvase"/>
</dbReference>
<dbReference type="Pfam" id="PF07508">
    <property type="entry name" value="Recombinase"/>
    <property type="match status" value="1"/>
</dbReference>
<dbReference type="RefSeq" id="WP_278016984.1">
    <property type="nucleotide sequence ID" value="NZ_CP121106.1"/>
</dbReference>
<evidence type="ECO:0000259" key="1">
    <source>
        <dbReference type="PROSITE" id="PS51736"/>
    </source>
</evidence>
<dbReference type="PANTHER" id="PTHR30461:SF23">
    <property type="entry name" value="DNA RECOMBINASE-RELATED"/>
    <property type="match status" value="1"/>
</dbReference>
<dbReference type="InterPro" id="IPR006119">
    <property type="entry name" value="Resolv_N"/>
</dbReference>
<feature type="domain" description="Resolvase/invertase-type recombinase catalytic" evidence="1">
    <location>
        <begin position="9"/>
        <end position="161"/>
    </location>
</feature>
<dbReference type="Proteomes" id="UP001215827">
    <property type="component" value="Chromosome"/>
</dbReference>
<dbReference type="InterPro" id="IPR011109">
    <property type="entry name" value="DNA_bind_recombinase_dom"/>
</dbReference>
<dbReference type="Pfam" id="PF00239">
    <property type="entry name" value="Resolvase"/>
    <property type="match status" value="1"/>
</dbReference>